<feature type="transmembrane region" description="Helical" evidence="1">
    <location>
        <begin position="233"/>
        <end position="257"/>
    </location>
</feature>
<feature type="transmembrane region" description="Helical" evidence="1">
    <location>
        <begin position="300"/>
        <end position="319"/>
    </location>
</feature>
<dbReference type="EMBL" id="JAKLTR010000002">
    <property type="protein sequence ID" value="MCG2613634.1"/>
    <property type="molecule type" value="Genomic_DNA"/>
</dbReference>
<dbReference type="PANTHER" id="PTHR31061:SF24">
    <property type="entry name" value="LD22376P"/>
    <property type="match status" value="1"/>
</dbReference>
<proteinExistence type="predicted"/>
<dbReference type="RefSeq" id="WP_237869141.1">
    <property type="nucleotide sequence ID" value="NZ_JAKLTR010000002.1"/>
</dbReference>
<dbReference type="Proteomes" id="UP001165367">
    <property type="component" value="Unassembled WGS sequence"/>
</dbReference>
<feature type="transmembrane region" description="Helical" evidence="1">
    <location>
        <begin position="83"/>
        <end position="103"/>
    </location>
</feature>
<feature type="transmembrane region" description="Helical" evidence="1">
    <location>
        <begin position="364"/>
        <end position="388"/>
    </location>
</feature>
<accession>A0ABS9KMV0</accession>
<gene>
    <name evidence="2" type="ORF">LZZ85_05050</name>
</gene>
<keyword evidence="1" id="KW-0472">Membrane</keyword>
<name>A0ABS9KMV0_9BACT</name>
<evidence type="ECO:0000256" key="1">
    <source>
        <dbReference type="SAM" id="Phobius"/>
    </source>
</evidence>
<feature type="transmembrane region" description="Helical" evidence="1">
    <location>
        <begin position="340"/>
        <end position="358"/>
    </location>
</feature>
<feature type="transmembrane region" description="Helical" evidence="1">
    <location>
        <begin position="269"/>
        <end position="288"/>
    </location>
</feature>
<evidence type="ECO:0000313" key="2">
    <source>
        <dbReference type="EMBL" id="MCG2613634.1"/>
    </source>
</evidence>
<evidence type="ECO:0000313" key="3">
    <source>
        <dbReference type="Proteomes" id="UP001165367"/>
    </source>
</evidence>
<keyword evidence="1" id="KW-1133">Transmembrane helix</keyword>
<feature type="transmembrane region" description="Helical" evidence="1">
    <location>
        <begin position="50"/>
        <end position="71"/>
    </location>
</feature>
<feature type="transmembrane region" description="Helical" evidence="1">
    <location>
        <begin position="202"/>
        <end position="221"/>
    </location>
</feature>
<sequence>MQANSNLRIAAIDVLRALTMLLMIFVNDLWSLTNIPQWLEHTAAEEDGMGLADVVFPAFLFLVGMSIPPGIKQRRAKGEGDGRILLHIIERSVALLVMGLFLVNGENMNEAATGISRGYWNMICCGCFILLWNRWPSSFNRWVVHLLRSIAILTLLFLALKYRSGTEGDLHYFEKHWWGILGLIGWAYFASAIVFLLAGGNLIICIIAWLAFVILNIASHAGSLPDSELLQILISPIGEGAMAAFTMGGVVMTLLLLHFRNTYQHKRMIVSFFVIAIVLIAAGFYLRGYWGISKIRATPAWVLICSGITIACFVPLYWLTDIRDKKYWFRLIEPAGTNTLLCYLLPYFAYAIMGMIGWHLPSVLLTGGVGLLQSFLFSMLMILIAGWLGKAGVKLKL</sequence>
<reference evidence="2" key="1">
    <citation type="submission" date="2022-01" db="EMBL/GenBank/DDBJ databases">
        <authorList>
            <person name="Jo J.-H."/>
            <person name="Im W.-T."/>
        </authorList>
    </citation>
    <scope>NUCLEOTIDE SEQUENCE</scope>
    <source>
        <strain evidence="2">NA20</strain>
    </source>
</reference>
<feature type="transmembrane region" description="Helical" evidence="1">
    <location>
        <begin position="142"/>
        <end position="162"/>
    </location>
</feature>
<protein>
    <submittedName>
        <fullName evidence="2">DUF5009 domain-containing protein</fullName>
    </submittedName>
</protein>
<dbReference type="PANTHER" id="PTHR31061">
    <property type="entry name" value="LD22376P"/>
    <property type="match status" value="1"/>
</dbReference>
<feature type="transmembrane region" description="Helical" evidence="1">
    <location>
        <begin position="7"/>
        <end position="30"/>
    </location>
</feature>
<feature type="transmembrane region" description="Helical" evidence="1">
    <location>
        <begin position="118"/>
        <end position="135"/>
    </location>
</feature>
<feature type="transmembrane region" description="Helical" evidence="1">
    <location>
        <begin position="177"/>
        <end position="197"/>
    </location>
</feature>
<keyword evidence="3" id="KW-1185">Reference proteome</keyword>
<keyword evidence="1" id="KW-0812">Transmembrane</keyword>
<organism evidence="2 3">
    <name type="scientific">Terrimonas ginsenosidimutans</name>
    <dbReference type="NCBI Taxonomy" id="2908004"/>
    <lineage>
        <taxon>Bacteria</taxon>
        <taxon>Pseudomonadati</taxon>
        <taxon>Bacteroidota</taxon>
        <taxon>Chitinophagia</taxon>
        <taxon>Chitinophagales</taxon>
        <taxon>Chitinophagaceae</taxon>
        <taxon>Terrimonas</taxon>
    </lineage>
</organism>
<comment type="caution">
    <text evidence="2">The sequence shown here is derived from an EMBL/GenBank/DDBJ whole genome shotgun (WGS) entry which is preliminary data.</text>
</comment>